<evidence type="ECO:0000256" key="4">
    <source>
        <dbReference type="PROSITE-ProRule" id="PRU00335"/>
    </source>
</evidence>
<dbReference type="PATRIC" id="fig|1120925.3.peg.2129"/>
<dbReference type="InterPro" id="IPR001647">
    <property type="entry name" value="HTH_TetR"/>
</dbReference>
<dbReference type="SUPFAM" id="SSF46689">
    <property type="entry name" value="Homeodomain-like"/>
    <property type="match status" value="1"/>
</dbReference>
<dbReference type="InterPro" id="IPR036271">
    <property type="entry name" value="Tet_transcr_reg_TetR-rel_C_sf"/>
</dbReference>
<dbReference type="Pfam" id="PF00440">
    <property type="entry name" value="TetR_N"/>
    <property type="match status" value="1"/>
</dbReference>
<feature type="DNA-binding region" description="H-T-H motif" evidence="4">
    <location>
        <begin position="35"/>
        <end position="54"/>
    </location>
</feature>
<reference evidence="6 7" key="1">
    <citation type="submission" date="2013-02" db="EMBL/GenBank/DDBJ databases">
        <title>The Genome Sequence of Acinetobacter bouvetii CIP 107468.</title>
        <authorList>
            <consortium name="The Broad Institute Genome Sequencing Platform"/>
            <consortium name="The Broad Institute Genome Sequencing Center for Infectious Disease"/>
            <person name="Cerqueira G."/>
            <person name="Feldgarden M."/>
            <person name="Courvalin P."/>
            <person name="Perichon B."/>
            <person name="Grillot-Courvalin C."/>
            <person name="Clermont D."/>
            <person name="Rocha E."/>
            <person name="Yoon E.-J."/>
            <person name="Nemec A."/>
            <person name="Walker B."/>
            <person name="Young S.K."/>
            <person name="Zeng Q."/>
            <person name="Gargeya S."/>
            <person name="Fitzgerald M."/>
            <person name="Haas B."/>
            <person name="Abouelleil A."/>
            <person name="Alvarado L."/>
            <person name="Arachchi H.M."/>
            <person name="Berlin A.M."/>
            <person name="Chapman S.B."/>
            <person name="Dewar J."/>
            <person name="Goldberg J."/>
            <person name="Griggs A."/>
            <person name="Gujja S."/>
            <person name="Hansen M."/>
            <person name="Howarth C."/>
            <person name="Imamovic A."/>
            <person name="Larimer J."/>
            <person name="McCowan C."/>
            <person name="Murphy C."/>
            <person name="Neiman D."/>
            <person name="Pearson M."/>
            <person name="Priest M."/>
            <person name="Roberts A."/>
            <person name="Saif S."/>
            <person name="Shea T."/>
            <person name="Sisk P."/>
            <person name="Sykes S."/>
            <person name="Wortman J."/>
            <person name="Nusbaum C."/>
            <person name="Birren B."/>
        </authorList>
    </citation>
    <scope>NUCLEOTIDE SEQUENCE [LARGE SCALE GENOMIC DNA]</scope>
    <source>
        <strain evidence="6 7">CIP 107468</strain>
    </source>
</reference>
<protein>
    <recommendedName>
        <fullName evidence="5">HTH tetR-type domain-containing protein</fullName>
    </recommendedName>
</protein>
<keyword evidence="1" id="KW-0805">Transcription regulation</keyword>
<dbReference type="PRINTS" id="PR00455">
    <property type="entry name" value="HTHTETR"/>
</dbReference>
<dbReference type="Proteomes" id="UP000018460">
    <property type="component" value="Unassembled WGS sequence"/>
</dbReference>
<dbReference type="GO" id="GO:0003677">
    <property type="term" value="F:DNA binding"/>
    <property type="evidence" value="ECO:0007669"/>
    <property type="project" value="UniProtKB-UniRule"/>
</dbReference>
<dbReference type="PANTHER" id="PTHR43479">
    <property type="entry name" value="ACREF/ENVCD OPERON REPRESSOR-RELATED"/>
    <property type="match status" value="1"/>
</dbReference>
<name>N9DQA9_9GAMM</name>
<organism evidence="6 7">
    <name type="scientific">Acinetobacter bouvetii DSM 14964 = CIP 107468</name>
    <dbReference type="NCBI Taxonomy" id="1120925"/>
    <lineage>
        <taxon>Bacteria</taxon>
        <taxon>Pseudomonadati</taxon>
        <taxon>Pseudomonadota</taxon>
        <taxon>Gammaproteobacteria</taxon>
        <taxon>Moraxellales</taxon>
        <taxon>Moraxellaceae</taxon>
        <taxon>Acinetobacter</taxon>
    </lineage>
</organism>
<keyword evidence="7" id="KW-1185">Reference proteome</keyword>
<dbReference type="InterPro" id="IPR009057">
    <property type="entry name" value="Homeodomain-like_sf"/>
</dbReference>
<comment type="caution">
    <text evidence="6">The sequence shown here is derived from an EMBL/GenBank/DDBJ whole genome shotgun (WGS) entry which is preliminary data.</text>
</comment>
<dbReference type="InterPro" id="IPR011075">
    <property type="entry name" value="TetR_C"/>
</dbReference>
<accession>N9DQA9</accession>
<dbReference type="InterPro" id="IPR050624">
    <property type="entry name" value="HTH-type_Tx_Regulator"/>
</dbReference>
<gene>
    <name evidence="6" type="ORF">F941_02012</name>
</gene>
<dbReference type="OrthoDB" id="8535430at2"/>
<dbReference type="RefSeq" id="WP_005010806.1">
    <property type="nucleotide sequence ID" value="NZ_KB849727.1"/>
</dbReference>
<keyword evidence="2 4" id="KW-0238">DNA-binding</keyword>
<keyword evidence="3" id="KW-0804">Transcription</keyword>
<evidence type="ECO:0000256" key="2">
    <source>
        <dbReference type="ARBA" id="ARBA00023125"/>
    </source>
</evidence>
<evidence type="ECO:0000256" key="3">
    <source>
        <dbReference type="ARBA" id="ARBA00023163"/>
    </source>
</evidence>
<evidence type="ECO:0000313" key="6">
    <source>
        <dbReference type="EMBL" id="ENV82618.1"/>
    </source>
</evidence>
<dbReference type="EMBL" id="APQD01000013">
    <property type="protein sequence ID" value="ENV82618.1"/>
    <property type="molecule type" value="Genomic_DNA"/>
</dbReference>
<proteinExistence type="predicted"/>
<evidence type="ECO:0000313" key="7">
    <source>
        <dbReference type="Proteomes" id="UP000018460"/>
    </source>
</evidence>
<dbReference type="PANTHER" id="PTHR43479:SF11">
    <property type="entry name" value="ACREF_ENVCD OPERON REPRESSOR-RELATED"/>
    <property type="match status" value="1"/>
</dbReference>
<evidence type="ECO:0000259" key="5">
    <source>
        <dbReference type="PROSITE" id="PS50977"/>
    </source>
</evidence>
<dbReference type="AlphaFoldDB" id="N9DQA9"/>
<dbReference type="PROSITE" id="PS50977">
    <property type="entry name" value="HTH_TETR_2"/>
    <property type="match status" value="1"/>
</dbReference>
<feature type="domain" description="HTH tetR-type" evidence="5">
    <location>
        <begin position="12"/>
        <end position="72"/>
    </location>
</feature>
<dbReference type="SUPFAM" id="SSF48498">
    <property type="entry name" value="Tetracyclin repressor-like, C-terminal domain"/>
    <property type="match status" value="1"/>
</dbReference>
<sequence length="207" mass="23212">MKKRSPSVEKTAETRKRITLAALNEFNQLGYANSKIASIAVSAGVGKGTIYSYFETKEKLFEGVIDYLIEDTYHPIQSNELTDNVSVAAFILQQMLPAIDNIESAGRANIARLVLSEGKNFEHIRELYEQKIYQPGQVELQKLIQIAIDRKELPPDSQPEILTVLILAPIWMGIVHNGILSPHQAQNIRTLFEINIRNIFCSASTPC</sequence>
<dbReference type="Gene3D" id="1.10.10.60">
    <property type="entry name" value="Homeodomain-like"/>
    <property type="match status" value="1"/>
</dbReference>
<dbReference type="Gene3D" id="1.10.357.10">
    <property type="entry name" value="Tetracycline Repressor, domain 2"/>
    <property type="match status" value="1"/>
</dbReference>
<dbReference type="eggNOG" id="COG1309">
    <property type="taxonomic scope" value="Bacteria"/>
</dbReference>
<evidence type="ECO:0000256" key="1">
    <source>
        <dbReference type="ARBA" id="ARBA00023015"/>
    </source>
</evidence>
<dbReference type="Pfam" id="PF16859">
    <property type="entry name" value="TetR_C_11"/>
    <property type="match status" value="1"/>
</dbReference>